<feature type="compositionally biased region" description="Basic and acidic residues" evidence="3">
    <location>
        <begin position="220"/>
        <end position="235"/>
    </location>
</feature>
<dbReference type="Pfam" id="PF22061">
    <property type="entry name" value="CSN7_HB_subdom"/>
    <property type="match status" value="1"/>
</dbReference>
<dbReference type="SMART" id="SM00088">
    <property type="entry name" value="PINT"/>
    <property type="match status" value="1"/>
</dbReference>
<dbReference type="AlphaFoldDB" id="A0A0D1Y1Y6"/>
<evidence type="ECO:0000313" key="5">
    <source>
        <dbReference type="EMBL" id="KIW09046.1"/>
    </source>
</evidence>
<keyword evidence="6" id="KW-1185">Reference proteome</keyword>
<evidence type="ECO:0000256" key="3">
    <source>
        <dbReference type="SAM" id="MobiDB-lite"/>
    </source>
</evidence>
<dbReference type="InParanoid" id="A0A0D1Y1Y6"/>
<feature type="compositionally biased region" description="Acidic residues" evidence="3">
    <location>
        <begin position="236"/>
        <end position="245"/>
    </location>
</feature>
<dbReference type="GO" id="GO:0008180">
    <property type="term" value="C:COP9 signalosome"/>
    <property type="evidence" value="ECO:0007669"/>
    <property type="project" value="UniProtKB-KW"/>
</dbReference>
<evidence type="ECO:0000256" key="2">
    <source>
        <dbReference type="ARBA" id="ARBA00022790"/>
    </source>
</evidence>
<dbReference type="PROSITE" id="PS50250">
    <property type="entry name" value="PCI"/>
    <property type="match status" value="1"/>
</dbReference>
<dbReference type="HOGENOM" id="CLU_054426_0_1_1"/>
<evidence type="ECO:0000313" key="6">
    <source>
        <dbReference type="Proteomes" id="UP000053259"/>
    </source>
</evidence>
<reference evidence="5 6" key="1">
    <citation type="submission" date="2015-01" db="EMBL/GenBank/DDBJ databases">
        <title>The Genome Sequence of Ochroconis gallopava CBS43764.</title>
        <authorList>
            <consortium name="The Broad Institute Genomics Platform"/>
            <person name="Cuomo C."/>
            <person name="de Hoog S."/>
            <person name="Gorbushina A."/>
            <person name="Stielow B."/>
            <person name="Teixiera M."/>
            <person name="Abouelleil A."/>
            <person name="Chapman S.B."/>
            <person name="Priest M."/>
            <person name="Young S.K."/>
            <person name="Wortman J."/>
            <person name="Nusbaum C."/>
            <person name="Birren B."/>
        </authorList>
    </citation>
    <scope>NUCLEOTIDE SEQUENCE [LARGE SCALE GENOMIC DNA]</scope>
    <source>
        <strain evidence="5 6">CBS 43764</strain>
    </source>
</reference>
<sequence length="270" mass="29636">MEQQRAINALESYILLSKDAKSPRAAADLVLRVTSDPNTFVFAELLHMPNIHALRGSDEYSPHYKLLEIFAWGTWTDYKDANGLPQLSPQQAQKLRLLSLLPLASRQASLTYSSLQSALSLDSPQALESLITTAIYSNIVIGTLDPAHQVVNITSVAPLRDLAPGSIPALAAALAQWSEQCTYMLAQLEGEVNTIKHNAQRRGEQNARVQMLVDEKIAQAEESEKSRPKRGALDLKDDDGDEMEVDTSLMGDARSRAGRMSKRLGIGRNG</sequence>
<dbReference type="InterPro" id="IPR000717">
    <property type="entry name" value="PCI_dom"/>
</dbReference>
<evidence type="ECO:0000259" key="4">
    <source>
        <dbReference type="PROSITE" id="PS50250"/>
    </source>
</evidence>
<dbReference type="Proteomes" id="UP000053259">
    <property type="component" value="Unassembled WGS sequence"/>
</dbReference>
<dbReference type="InterPro" id="IPR045237">
    <property type="entry name" value="COPS7/eIF3m"/>
</dbReference>
<gene>
    <name evidence="5" type="ORF">PV09_00937</name>
</gene>
<dbReference type="PANTHER" id="PTHR15350">
    <property type="entry name" value="COP9 SIGNALOSOME COMPLEX SUBUNIT 7/DENDRITIC CELL PROTEIN GA17"/>
    <property type="match status" value="1"/>
</dbReference>
<evidence type="ECO:0000256" key="1">
    <source>
        <dbReference type="ARBA" id="ARBA00008482"/>
    </source>
</evidence>
<dbReference type="OrthoDB" id="10265275at2759"/>
<keyword evidence="2" id="KW-0736">Signalosome</keyword>
<dbReference type="PANTHER" id="PTHR15350:SF5">
    <property type="entry name" value="COP9 SIGNALOSOME COMPLEX SUBUNIT 7"/>
    <property type="match status" value="1"/>
</dbReference>
<dbReference type="STRING" id="253628.A0A0D1Y1Y6"/>
<protein>
    <recommendedName>
        <fullName evidence="4">PCI domain-containing protein</fullName>
    </recommendedName>
</protein>
<name>A0A0D1Y1Y6_9PEZI</name>
<dbReference type="EMBL" id="KN847530">
    <property type="protein sequence ID" value="KIW09046.1"/>
    <property type="molecule type" value="Genomic_DNA"/>
</dbReference>
<dbReference type="GeneID" id="27308910"/>
<dbReference type="Pfam" id="PF01399">
    <property type="entry name" value="PCI"/>
    <property type="match status" value="1"/>
</dbReference>
<dbReference type="VEuPathDB" id="FungiDB:PV09_00937"/>
<proteinExistence type="inferred from homology"/>
<dbReference type="RefSeq" id="XP_016218915.1">
    <property type="nucleotide sequence ID" value="XM_016353762.1"/>
</dbReference>
<feature type="domain" description="PCI" evidence="4">
    <location>
        <begin position="1"/>
        <end position="158"/>
    </location>
</feature>
<comment type="similarity">
    <text evidence="1">Belongs to the CSN7/EIF3M family. CSN7 subfamily.</text>
</comment>
<organism evidence="5 6">
    <name type="scientific">Verruconis gallopava</name>
    <dbReference type="NCBI Taxonomy" id="253628"/>
    <lineage>
        <taxon>Eukaryota</taxon>
        <taxon>Fungi</taxon>
        <taxon>Dikarya</taxon>
        <taxon>Ascomycota</taxon>
        <taxon>Pezizomycotina</taxon>
        <taxon>Dothideomycetes</taxon>
        <taxon>Pleosporomycetidae</taxon>
        <taxon>Venturiales</taxon>
        <taxon>Sympoventuriaceae</taxon>
        <taxon>Verruconis</taxon>
    </lineage>
</organism>
<feature type="region of interest" description="Disordered" evidence="3">
    <location>
        <begin position="220"/>
        <end position="270"/>
    </location>
</feature>
<accession>A0A0D1Y1Y6</accession>